<dbReference type="EMBL" id="JAQQKV010000003">
    <property type="protein sequence ID" value="MDC7677360.1"/>
    <property type="molecule type" value="Genomic_DNA"/>
</dbReference>
<evidence type="ECO:0000259" key="10">
    <source>
        <dbReference type="PROSITE" id="PS50929"/>
    </source>
</evidence>
<dbReference type="InterPro" id="IPR039421">
    <property type="entry name" value="Type_1_exporter"/>
</dbReference>
<dbReference type="Pfam" id="PF00664">
    <property type="entry name" value="ABC_membrane"/>
    <property type="match status" value="1"/>
</dbReference>
<protein>
    <submittedName>
        <fullName evidence="11">ABC transporter transmembrane domain-containing protein</fullName>
    </submittedName>
</protein>
<feature type="transmembrane region" description="Helical" evidence="8">
    <location>
        <begin position="168"/>
        <end position="192"/>
    </location>
</feature>
<dbReference type="InterPro" id="IPR011918">
    <property type="entry name" value="ABC_MsbA_ATP-bd"/>
</dbReference>
<feature type="transmembrane region" description="Helical" evidence="8">
    <location>
        <begin position="280"/>
        <end position="302"/>
    </location>
</feature>
<proteinExistence type="predicted"/>
<feature type="transmembrane region" description="Helical" evidence="8">
    <location>
        <begin position="198"/>
        <end position="216"/>
    </location>
</feature>
<dbReference type="Proteomes" id="UP001218579">
    <property type="component" value="Unassembled WGS sequence"/>
</dbReference>
<dbReference type="InterPro" id="IPR017871">
    <property type="entry name" value="ABC_transporter-like_CS"/>
</dbReference>
<sequence>MADNLQPSPSDTATADRPGSGGELAAQLSQAAGGRAKTRDLKPLQRLVPYLLRQKTDAGFAVLFLLLSSVSTLGLTGASRFLIDNGFGSGNAAELNRWFLVLAGVAVMLAISTALRYYYITKLGERVVANLRQDVFGHILGLDPGFFLKIRTGEVVSRLTTDLQIIDTLVSSAISIALRNALSFIGGLILLLFVSPKLTGLVLLIFPFVLIPLFTYGRSVGRLTRKAQDRFAQAVGFAGETLDALETVQAFVREAFAKTKFSQAVDEAYATSLKRMSARAIMTAMVISLVFGGVALVLWLGARSVLSGDMSEGALIQFVILSVLVAGSVGSLSETWGDVQKAAGAMSRIDELLSAEPGIKAPENPVVLPVPAQGHVRFDNVSFGYPSRPDLPVLDGFSLEVRPGETVALVGPSGAGKSTVFRLLLRYYEPVGGHIFMDGVDIAQADPKAVRERLSLVAQDAALFSGSASDNIRFGNAGASDEDIRAAAAKAQAIAFIEVLPEGFNQPLGERAKSLSGGQKQRLSIARALVRDAPILLLDEATSALDAENERLVQAALNEAMTTRTTLVIAHRLATVLKADRIVVMDGGKVVESGTHDELVARGGLYARLAELQFNTP</sequence>
<feature type="transmembrane region" description="Helical" evidence="8">
    <location>
        <begin position="98"/>
        <end position="119"/>
    </location>
</feature>
<keyword evidence="5 8" id="KW-1133">Transmembrane helix</keyword>
<feature type="compositionally biased region" description="Polar residues" evidence="7">
    <location>
        <begin position="1"/>
        <end position="13"/>
    </location>
</feature>
<evidence type="ECO:0000313" key="12">
    <source>
        <dbReference type="Proteomes" id="UP001218579"/>
    </source>
</evidence>
<gene>
    <name evidence="11" type="ORF">PQU98_14540</name>
</gene>
<dbReference type="PROSITE" id="PS50893">
    <property type="entry name" value="ABC_TRANSPORTER_2"/>
    <property type="match status" value="1"/>
</dbReference>
<accession>A0ABT5HM82</accession>
<feature type="domain" description="ABC transporter" evidence="9">
    <location>
        <begin position="376"/>
        <end position="612"/>
    </location>
</feature>
<evidence type="ECO:0000313" key="11">
    <source>
        <dbReference type="EMBL" id="MDC7677360.1"/>
    </source>
</evidence>
<dbReference type="Gene3D" id="3.40.50.300">
    <property type="entry name" value="P-loop containing nucleotide triphosphate hydrolases"/>
    <property type="match status" value="1"/>
</dbReference>
<dbReference type="InterPro" id="IPR036640">
    <property type="entry name" value="ABC1_TM_sf"/>
</dbReference>
<feature type="region of interest" description="Disordered" evidence="7">
    <location>
        <begin position="1"/>
        <end position="22"/>
    </location>
</feature>
<dbReference type="SMART" id="SM00382">
    <property type="entry name" value="AAA"/>
    <property type="match status" value="1"/>
</dbReference>
<dbReference type="PROSITE" id="PS50929">
    <property type="entry name" value="ABC_TM1F"/>
    <property type="match status" value="1"/>
</dbReference>
<dbReference type="SUPFAM" id="SSF90123">
    <property type="entry name" value="ABC transporter transmembrane region"/>
    <property type="match status" value="1"/>
</dbReference>
<keyword evidence="3" id="KW-0547">Nucleotide-binding</keyword>
<evidence type="ECO:0000256" key="2">
    <source>
        <dbReference type="ARBA" id="ARBA00022692"/>
    </source>
</evidence>
<name>A0ABT5HM82_9CAUL</name>
<evidence type="ECO:0000256" key="7">
    <source>
        <dbReference type="SAM" id="MobiDB-lite"/>
    </source>
</evidence>
<dbReference type="InterPro" id="IPR003439">
    <property type="entry name" value="ABC_transporter-like_ATP-bd"/>
</dbReference>
<evidence type="ECO:0000256" key="8">
    <source>
        <dbReference type="SAM" id="Phobius"/>
    </source>
</evidence>
<dbReference type="PROSITE" id="PS00211">
    <property type="entry name" value="ABC_TRANSPORTER_1"/>
    <property type="match status" value="1"/>
</dbReference>
<dbReference type="InterPro" id="IPR011527">
    <property type="entry name" value="ABC1_TM_dom"/>
</dbReference>
<keyword evidence="6 8" id="KW-0472">Membrane</keyword>
<dbReference type="Gene3D" id="1.20.1560.10">
    <property type="entry name" value="ABC transporter type 1, transmembrane domain"/>
    <property type="match status" value="1"/>
</dbReference>
<dbReference type="CDD" id="cd18575">
    <property type="entry name" value="ABC_6TM_bac_exporter_ABCB8_10_like"/>
    <property type="match status" value="1"/>
</dbReference>
<evidence type="ECO:0000256" key="3">
    <source>
        <dbReference type="ARBA" id="ARBA00022741"/>
    </source>
</evidence>
<evidence type="ECO:0000259" key="9">
    <source>
        <dbReference type="PROSITE" id="PS50893"/>
    </source>
</evidence>
<keyword evidence="4" id="KW-0067">ATP-binding</keyword>
<dbReference type="InterPro" id="IPR003593">
    <property type="entry name" value="AAA+_ATPase"/>
</dbReference>
<dbReference type="RefSeq" id="WP_272745682.1">
    <property type="nucleotide sequence ID" value="NZ_JAQQKV010000003.1"/>
</dbReference>
<dbReference type="InterPro" id="IPR027417">
    <property type="entry name" value="P-loop_NTPase"/>
</dbReference>
<feature type="domain" description="ABC transmembrane type-1" evidence="10">
    <location>
        <begin position="60"/>
        <end position="341"/>
    </location>
</feature>
<organism evidence="11 12">
    <name type="scientific">Asticcacaulis machinosus</name>
    <dbReference type="NCBI Taxonomy" id="2984211"/>
    <lineage>
        <taxon>Bacteria</taxon>
        <taxon>Pseudomonadati</taxon>
        <taxon>Pseudomonadota</taxon>
        <taxon>Alphaproteobacteria</taxon>
        <taxon>Caulobacterales</taxon>
        <taxon>Caulobacteraceae</taxon>
        <taxon>Asticcacaulis</taxon>
    </lineage>
</organism>
<comment type="subcellular location">
    <subcellularLocation>
        <location evidence="1">Cell membrane</location>
        <topology evidence="1">Multi-pass membrane protein</topology>
    </subcellularLocation>
</comment>
<keyword evidence="2 8" id="KW-0812">Transmembrane</keyword>
<evidence type="ECO:0000256" key="5">
    <source>
        <dbReference type="ARBA" id="ARBA00022989"/>
    </source>
</evidence>
<evidence type="ECO:0000256" key="4">
    <source>
        <dbReference type="ARBA" id="ARBA00022840"/>
    </source>
</evidence>
<feature type="transmembrane region" description="Helical" evidence="8">
    <location>
        <begin position="58"/>
        <end position="78"/>
    </location>
</feature>
<comment type="caution">
    <text evidence="11">The sequence shown here is derived from an EMBL/GenBank/DDBJ whole genome shotgun (WGS) entry which is preliminary data.</text>
</comment>
<dbReference type="PANTHER" id="PTHR43394">
    <property type="entry name" value="ATP-DEPENDENT PERMEASE MDL1, MITOCHONDRIAL"/>
    <property type="match status" value="1"/>
</dbReference>
<dbReference type="SUPFAM" id="SSF52540">
    <property type="entry name" value="P-loop containing nucleoside triphosphate hydrolases"/>
    <property type="match status" value="1"/>
</dbReference>
<evidence type="ECO:0000256" key="1">
    <source>
        <dbReference type="ARBA" id="ARBA00004651"/>
    </source>
</evidence>
<dbReference type="PANTHER" id="PTHR43394:SF1">
    <property type="entry name" value="ATP-BINDING CASSETTE SUB-FAMILY B MEMBER 10, MITOCHONDRIAL"/>
    <property type="match status" value="1"/>
</dbReference>
<evidence type="ECO:0000256" key="6">
    <source>
        <dbReference type="ARBA" id="ARBA00023136"/>
    </source>
</evidence>
<dbReference type="Pfam" id="PF00005">
    <property type="entry name" value="ABC_tran"/>
    <property type="match status" value="1"/>
</dbReference>
<dbReference type="NCBIfam" id="TIGR02204">
    <property type="entry name" value="MsbA_rel"/>
    <property type="match status" value="1"/>
</dbReference>
<keyword evidence="12" id="KW-1185">Reference proteome</keyword>
<reference evidence="11 12" key="1">
    <citation type="submission" date="2023-01" db="EMBL/GenBank/DDBJ databases">
        <title>Novel species of the genus Asticcacaulis isolated from rivers.</title>
        <authorList>
            <person name="Lu H."/>
        </authorList>
    </citation>
    <scope>NUCLEOTIDE SEQUENCE [LARGE SCALE GENOMIC DNA]</scope>
    <source>
        <strain evidence="11 12">LKC15W</strain>
    </source>
</reference>